<dbReference type="EMBL" id="BDIP01008932">
    <property type="protein sequence ID" value="GCA64884.1"/>
    <property type="molecule type" value="Genomic_DNA"/>
</dbReference>
<reference evidence="2 3" key="1">
    <citation type="journal article" date="2018" name="PLoS ONE">
        <title>The draft genome of Kipferlia bialata reveals reductive genome evolution in fornicate parasites.</title>
        <authorList>
            <person name="Tanifuji G."/>
            <person name="Takabayashi S."/>
            <person name="Kume K."/>
            <person name="Takagi M."/>
            <person name="Nakayama T."/>
            <person name="Kamikawa R."/>
            <person name="Inagaki Y."/>
            <person name="Hashimoto T."/>
        </authorList>
    </citation>
    <scope>NUCLEOTIDE SEQUENCE [LARGE SCALE GENOMIC DNA]</scope>
    <source>
        <strain evidence="2">NY0173</strain>
    </source>
</reference>
<evidence type="ECO:0000313" key="2">
    <source>
        <dbReference type="EMBL" id="GCA64884.1"/>
    </source>
</evidence>
<name>A0A391NUK3_9EUKA</name>
<evidence type="ECO:0000256" key="1">
    <source>
        <dbReference type="SAM" id="MobiDB-lite"/>
    </source>
</evidence>
<gene>
    <name evidence="2" type="ORF">KIPB_015648</name>
</gene>
<feature type="region of interest" description="Disordered" evidence="1">
    <location>
        <begin position="1"/>
        <end position="22"/>
    </location>
</feature>
<organism evidence="2 3">
    <name type="scientific">Kipferlia bialata</name>
    <dbReference type="NCBI Taxonomy" id="797122"/>
    <lineage>
        <taxon>Eukaryota</taxon>
        <taxon>Metamonada</taxon>
        <taxon>Carpediemonas-like organisms</taxon>
        <taxon>Kipferlia</taxon>
    </lineage>
</organism>
<feature type="compositionally biased region" description="Basic and acidic residues" evidence="1">
    <location>
        <begin position="8"/>
        <end position="22"/>
    </location>
</feature>
<dbReference type="Proteomes" id="UP000265618">
    <property type="component" value="Unassembled WGS sequence"/>
</dbReference>
<evidence type="ECO:0000313" key="3">
    <source>
        <dbReference type="Proteomes" id="UP000265618"/>
    </source>
</evidence>
<keyword evidence="3" id="KW-1185">Reference proteome</keyword>
<accession>A0A391NUK3</accession>
<protein>
    <submittedName>
        <fullName evidence="2">Uncharacterized protein</fullName>
    </submittedName>
</protein>
<feature type="non-terminal residue" evidence="2">
    <location>
        <position position="22"/>
    </location>
</feature>
<dbReference type="AlphaFoldDB" id="A0A391NUK3"/>
<sequence length="22" mass="2700">MSYLRKYKNADKPDPLLRKHEP</sequence>
<comment type="caution">
    <text evidence="2">The sequence shown here is derived from an EMBL/GenBank/DDBJ whole genome shotgun (WGS) entry which is preliminary data.</text>
</comment>
<proteinExistence type="predicted"/>